<dbReference type="AlphaFoldDB" id="F9GB58"/>
<keyword evidence="4" id="KW-0274">FAD</keyword>
<dbReference type="Gene3D" id="3.30.465.10">
    <property type="match status" value="1"/>
</dbReference>
<evidence type="ECO:0000256" key="1">
    <source>
        <dbReference type="ARBA" id="ARBA00001974"/>
    </source>
</evidence>
<accession>F9GB58</accession>
<gene>
    <name evidence="8" type="ORF">FOXB_15891</name>
</gene>
<dbReference type="Pfam" id="PF01565">
    <property type="entry name" value="FAD_binding_4"/>
    <property type="match status" value="1"/>
</dbReference>
<evidence type="ECO:0000256" key="6">
    <source>
        <dbReference type="SAM" id="SignalP"/>
    </source>
</evidence>
<feature type="signal peptide" evidence="6">
    <location>
        <begin position="1"/>
        <end position="19"/>
    </location>
</feature>
<comment type="cofactor">
    <cofactor evidence="1">
        <name>FAD</name>
        <dbReference type="ChEBI" id="CHEBI:57692"/>
    </cofactor>
</comment>
<keyword evidence="5" id="KW-0560">Oxidoreductase</keyword>
<proteinExistence type="inferred from homology"/>
<keyword evidence="6" id="KW-0732">Signal</keyword>
<dbReference type="InterPro" id="IPR036318">
    <property type="entry name" value="FAD-bd_PCMH-like_sf"/>
</dbReference>
<sequence length="535" mass="57711">MHPSYSLAIAGFFLSSALAKDQCRCALFATKSHPNYDAEACDSVIKQWPESKFHSSDPASLHSEWSNAGCIPVYKNGTSIYGDPEAGERGCSNDVLPAYVVNATTTDHVVEALRFAAVKNIRLVIKNTGHAGDGRNLGSSSLSIWTHNLKGIELIENFNSTCPNSKDTPSPRMAATVGAGVQDGEMVETLVARNALAVSGTSNDVGVAGWSTGGGHGFATGHYGQGADNILEAEIVTPSGKVVIANECQNEDLYWAIRGGGGGTFGVITSLTVKAYPAPQMVMVAFDTSIKNHTSEDEWYQFIADAHALFPAMQDAGIHGYYTVEGPPSAEALTFSGSLMMFEASNKTYEDAIRPFAKLLRSSNATVAWSLNRLPVNNWQGLLKILPDIGSVSAGHSIRTSRLISRRTVIEKTDKFAAVYKKIGPTKKAPSVWMEDKLHSLSSLTNSVQNGLPNLSMSGTLTISPKSVNNSLHPSWRNATVHLITGQAWTDSTNETEIRSMIHDMTYRKLGLLRDLDPVQGAYLNEARHQSFIEA</sequence>
<dbReference type="PANTHER" id="PTHR42973">
    <property type="entry name" value="BINDING OXIDOREDUCTASE, PUTATIVE (AFU_ORTHOLOGUE AFUA_1G17690)-RELATED"/>
    <property type="match status" value="1"/>
</dbReference>
<comment type="similarity">
    <text evidence="2">Belongs to the oxygen-dependent FAD-linked oxidoreductase family.</text>
</comment>
<evidence type="ECO:0000256" key="2">
    <source>
        <dbReference type="ARBA" id="ARBA00005466"/>
    </source>
</evidence>
<dbReference type="PANTHER" id="PTHR42973:SF39">
    <property type="entry name" value="FAD-BINDING PCMH-TYPE DOMAIN-CONTAINING PROTEIN"/>
    <property type="match status" value="1"/>
</dbReference>
<name>F9GB58_FUSOF</name>
<dbReference type="InterPro" id="IPR016169">
    <property type="entry name" value="FAD-bd_PCMH_sub2"/>
</dbReference>
<dbReference type="GO" id="GO:0071949">
    <property type="term" value="F:FAD binding"/>
    <property type="evidence" value="ECO:0007669"/>
    <property type="project" value="InterPro"/>
</dbReference>
<dbReference type="STRING" id="660025.F9GB58"/>
<dbReference type="InterPro" id="IPR050416">
    <property type="entry name" value="FAD-linked_Oxidoreductase"/>
</dbReference>
<evidence type="ECO:0000313" key="8">
    <source>
        <dbReference type="EMBL" id="EGU73598.1"/>
    </source>
</evidence>
<dbReference type="PaxDb" id="5507-FOXG_14360P0"/>
<organism evidence="8">
    <name type="scientific">Fusarium oxysporum (strain Fo5176)</name>
    <name type="common">Fusarium vascular wilt</name>
    <dbReference type="NCBI Taxonomy" id="660025"/>
    <lineage>
        <taxon>Eukaryota</taxon>
        <taxon>Fungi</taxon>
        <taxon>Dikarya</taxon>
        <taxon>Ascomycota</taxon>
        <taxon>Pezizomycotina</taxon>
        <taxon>Sordariomycetes</taxon>
        <taxon>Hypocreomycetidae</taxon>
        <taxon>Hypocreales</taxon>
        <taxon>Nectriaceae</taxon>
        <taxon>Fusarium</taxon>
        <taxon>Fusarium oxysporum species complex</taxon>
    </lineage>
</organism>
<protein>
    <recommendedName>
        <fullName evidence="7">FAD-binding PCMH-type domain-containing protein</fullName>
    </recommendedName>
</protein>
<evidence type="ECO:0000259" key="7">
    <source>
        <dbReference type="PROSITE" id="PS51387"/>
    </source>
</evidence>
<dbReference type="InterPro" id="IPR006094">
    <property type="entry name" value="Oxid_FAD_bind_N"/>
</dbReference>
<dbReference type="SUPFAM" id="SSF56176">
    <property type="entry name" value="FAD-binding/transporter-associated domain-like"/>
    <property type="match status" value="1"/>
</dbReference>
<reference evidence="8" key="1">
    <citation type="journal article" date="2012" name="Mol. Plant Microbe Interact.">
        <title>A highly conserved effector in Fusarium oxysporum is required for full virulence on Arabidopsis.</title>
        <authorList>
            <person name="Thatcher L.F."/>
            <person name="Gardiner D.M."/>
            <person name="Kazan K."/>
            <person name="Manners J."/>
        </authorList>
    </citation>
    <scope>NUCLEOTIDE SEQUENCE [LARGE SCALE GENOMIC DNA]</scope>
    <source>
        <strain evidence="8">Fo5176</strain>
    </source>
</reference>
<feature type="chain" id="PRO_5003390792" description="FAD-binding PCMH-type domain-containing protein" evidence="6">
    <location>
        <begin position="20"/>
        <end position="535"/>
    </location>
</feature>
<dbReference type="GO" id="GO:0016491">
    <property type="term" value="F:oxidoreductase activity"/>
    <property type="evidence" value="ECO:0007669"/>
    <property type="project" value="UniProtKB-KW"/>
</dbReference>
<evidence type="ECO:0000256" key="5">
    <source>
        <dbReference type="ARBA" id="ARBA00023002"/>
    </source>
</evidence>
<comment type="caution">
    <text evidence="8">The sequence shown here is derived from an EMBL/GenBank/DDBJ whole genome shotgun (WGS) entry which is preliminary data.</text>
</comment>
<dbReference type="EMBL" id="AFQF01004465">
    <property type="protein sequence ID" value="EGU73598.1"/>
    <property type="molecule type" value="Genomic_DNA"/>
</dbReference>
<keyword evidence="3" id="KW-0285">Flavoprotein</keyword>
<dbReference type="OrthoDB" id="9983560at2759"/>
<evidence type="ECO:0000256" key="4">
    <source>
        <dbReference type="ARBA" id="ARBA00022827"/>
    </source>
</evidence>
<dbReference type="InterPro" id="IPR016166">
    <property type="entry name" value="FAD-bd_PCMH"/>
</dbReference>
<dbReference type="PROSITE" id="PS51387">
    <property type="entry name" value="FAD_PCMH"/>
    <property type="match status" value="1"/>
</dbReference>
<feature type="domain" description="FAD-binding PCMH-type" evidence="7">
    <location>
        <begin position="93"/>
        <end position="278"/>
    </location>
</feature>
<evidence type="ECO:0000256" key="3">
    <source>
        <dbReference type="ARBA" id="ARBA00022630"/>
    </source>
</evidence>